<dbReference type="Proteomes" id="UP000025227">
    <property type="component" value="Unplaced"/>
</dbReference>
<dbReference type="PANTHER" id="PTHR21301:SF10">
    <property type="entry name" value="REVERSE TRANSCRIPTASE DOMAIN-CONTAINING PROTEIN"/>
    <property type="match status" value="1"/>
</dbReference>
<dbReference type="WBParaSite" id="HCON_00080730-00001">
    <property type="protein sequence ID" value="HCON_00080730-00001"/>
    <property type="gene ID" value="HCON_00080730"/>
</dbReference>
<sequence>MGYRIAPVLAVIFLDHIEKSSLTSAILFYKRYIDDVFVIGTTEEDLVETLKRLNSHDANIAFTRKDPGRDGFLPFLNTKVRISEGYKEHLWYRKSASSNILLHSRSAHPVYMNMYRTAVEVCTGNEEREESRRLALQIANLNGYTTRQQGSRSRSRPFPYGTEDKMYLQLPFISDRFSAVIQQCLKRADLANDVFLVNTPRENIKHQLVRNRLYGRICIMDNCVICPYGKAGDCAQRAVVYQLQCLTFDACYIGETGRQLCVRVNEHLASKRRSCSIAPLGKHRREGHAGCDFDVKCTILTYEYSIGARKTLEAFWIRHRNPSLNNKNECINITGDLLPYIPLCEL</sequence>
<organism evidence="2 3">
    <name type="scientific">Haemonchus contortus</name>
    <name type="common">Barber pole worm</name>
    <dbReference type="NCBI Taxonomy" id="6289"/>
    <lineage>
        <taxon>Eukaryota</taxon>
        <taxon>Metazoa</taxon>
        <taxon>Ecdysozoa</taxon>
        <taxon>Nematoda</taxon>
        <taxon>Chromadorea</taxon>
        <taxon>Rhabditida</taxon>
        <taxon>Rhabditina</taxon>
        <taxon>Rhabditomorpha</taxon>
        <taxon>Strongyloidea</taxon>
        <taxon>Trichostrongylidae</taxon>
        <taxon>Haemonchus</taxon>
    </lineage>
</organism>
<protein>
    <submittedName>
        <fullName evidence="3">GIY-YIG domain-containing protein</fullName>
    </submittedName>
</protein>
<evidence type="ECO:0000313" key="3">
    <source>
        <dbReference type="WBParaSite" id="HCON_00080730-00001"/>
    </source>
</evidence>
<proteinExistence type="predicted"/>
<reference evidence="3" key="1">
    <citation type="submission" date="2020-12" db="UniProtKB">
        <authorList>
            <consortium name="WormBaseParasite"/>
        </authorList>
    </citation>
    <scope>IDENTIFICATION</scope>
    <source>
        <strain evidence="3">MHco3</strain>
    </source>
</reference>
<accession>A0A7I4YDC7</accession>
<dbReference type="InterPro" id="IPR000305">
    <property type="entry name" value="GIY-YIG_endonuc"/>
</dbReference>
<dbReference type="PROSITE" id="PS50164">
    <property type="entry name" value="GIY_YIG"/>
    <property type="match status" value="1"/>
</dbReference>
<dbReference type="Pfam" id="PF01541">
    <property type="entry name" value="GIY-YIG"/>
    <property type="match status" value="1"/>
</dbReference>
<dbReference type="PANTHER" id="PTHR21301">
    <property type="entry name" value="REVERSE TRANSCRIPTASE"/>
    <property type="match status" value="1"/>
</dbReference>
<dbReference type="AlphaFoldDB" id="A0A7I4YDC7"/>
<keyword evidence="2" id="KW-1185">Reference proteome</keyword>
<dbReference type="OrthoDB" id="7551835at2759"/>
<name>A0A7I4YDC7_HAECO</name>
<evidence type="ECO:0000259" key="1">
    <source>
        <dbReference type="PROSITE" id="PS50164"/>
    </source>
</evidence>
<evidence type="ECO:0000313" key="2">
    <source>
        <dbReference type="Proteomes" id="UP000025227"/>
    </source>
</evidence>
<feature type="domain" description="GIY-YIG" evidence="1">
    <location>
        <begin position="236"/>
        <end position="326"/>
    </location>
</feature>